<organism evidence="3 4">
    <name type="scientific">Spirosoma sordidisoli</name>
    <dbReference type="NCBI Taxonomy" id="2502893"/>
    <lineage>
        <taxon>Bacteria</taxon>
        <taxon>Pseudomonadati</taxon>
        <taxon>Bacteroidota</taxon>
        <taxon>Cytophagia</taxon>
        <taxon>Cytophagales</taxon>
        <taxon>Cytophagaceae</taxon>
        <taxon>Spirosoma</taxon>
    </lineage>
</organism>
<dbReference type="PANTHER" id="PTHR15108">
    <property type="entry name" value="N-ACYLGLUCOSAMINE-2-EPIMERASE"/>
    <property type="match status" value="1"/>
</dbReference>
<protein>
    <submittedName>
        <fullName evidence="3">N-acyl-D-glucosamine 2-epimerase</fullName>
    </submittedName>
</protein>
<evidence type="ECO:0000313" key="4">
    <source>
        <dbReference type="Proteomes" id="UP000290407"/>
    </source>
</evidence>
<dbReference type="InterPro" id="IPR008928">
    <property type="entry name" value="6-hairpin_glycosidase_sf"/>
</dbReference>
<name>A0A4Q2UEM5_9BACT</name>
<dbReference type="InterPro" id="IPR012341">
    <property type="entry name" value="6hp_glycosidase-like_sf"/>
</dbReference>
<accession>A0A4Q2UEM5</accession>
<dbReference type="Proteomes" id="UP000290407">
    <property type="component" value="Unassembled WGS sequence"/>
</dbReference>
<comment type="caution">
    <text evidence="3">The sequence shown here is derived from an EMBL/GenBank/DDBJ whole genome shotgun (WGS) entry which is preliminary data.</text>
</comment>
<evidence type="ECO:0000256" key="1">
    <source>
        <dbReference type="ARBA" id="ARBA00008558"/>
    </source>
</evidence>
<dbReference type="RefSeq" id="WP_129605407.1">
    <property type="nucleotide sequence ID" value="NZ_SBLB01000008.1"/>
</dbReference>
<comment type="similarity">
    <text evidence="1">Belongs to the N-acylglucosamine 2-epimerase family.</text>
</comment>
<dbReference type="InterPro" id="IPR010819">
    <property type="entry name" value="AGE/CE"/>
</dbReference>
<dbReference type="SUPFAM" id="SSF48208">
    <property type="entry name" value="Six-hairpin glycosidases"/>
    <property type="match status" value="1"/>
</dbReference>
<keyword evidence="2" id="KW-0413">Isomerase</keyword>
<reference evidence="3 4" key="1">
    <citation type="submission" date="2019-01" db="EMBL/GenBank/DDBJ databases">
        <title>Spirosoma flava sp. nov., a propanil-degrading bacterium isolated from herbicide-contaminated soil.</title>
        <authorList>
            <person name="Zhang L."/>
            <person name="Jiang J.-D."/>
        </authorList>
    </citation>
    <scope>NUCLEOTIDE SEQUENCE [LARGE SCALE GENOMIC DNA]</scope>
    <source>
        <strain evidence="3 4">TY50</strain>
    </source>
</reference>
<dbReference type="Gene3D" id="1.50.10.10">
    <property type="match status" value="1"/>
</dbReference>
<evidence type="ECO:0000313" key="3">
    <source>
        <dbReference type="EMBL" id="RYC67454.1"/>
    </source>
</evidence>
<dbReference type="GO" id="GO:0016853">
    <property type="term" value="F:isomerase activity"/>
    <property type="evidence" value="ECO:0007669"/>
    <property type="project" value="UniProtKB-KW"/>
</dbReference>
<dbReference type="Pfam" id="PF07221">
    <property type="entry name" value="GlcNAc_2-epim"/>
    <property type="match status" value="1"/>
</dbReference>
<evidence type="ECO:0000256" key="2">
    <source>
        <dbReference type="ARBA" id="ARBA00023235"/>
    </source>
</evidence>
<dbReference type="GO" id="GO:0005975">
    <property type="term" value="P:carbohydrate metabolic process"/>
    <property type="evidence" value="ECO:0007669"/>
    <property type="project" value="InterPro"/>
</dbReference>
<dbReference type="EMBL" id="SBLB01000008">
    <property type="protein sequence ID" value="RYC67454.1"/>
    <property type="molecule type" value="Genomic_DNA"/>
</dbReference>
<keyword evidence="4" id="KW-1185">Reference proteome</keyword>
<dbReference type="AlphaFoldDB" id="A0A4Q2UEM5"/>
<gene>
    <name evidence="3" type="ORF">EQG79_25470</name>
</gene>
<proteinExistence type="inferred from homology"/>
<sequence length="410" mass="45958">MLDFQKSAADYVQALTRQILPFYLKNAPDPQYGGYFDLLSTTGEVIEGDKFVTAQARQAWVFAWLYNQLDAQPAYLQHAQRGGDFLSQFAHDPTLNCYSILDRLGRPIAPATDLVPDCSAVMAYVQLYRATGNDEWAMLAKQTFANLLARRLSVRTEQAGTVGGFRSVRHLSEPAALLEAVLAIWPLLDEEGVKDAVETAQADLMTEFLDRRSDSLREFILPEGAFLNTPEGRRQHVGLTFRVVSAQLSLCAEPDLMAAIQDRNGARKLASQVVSWGLRVCEQAWDETAGGLAAFTDLKNQPTIFPDSRHKWAWVHTTALAALIKSYYHTRQPDCLKWFRRIQEYVFRYFPDPTQPGWHMVLDQTNQPLASARATPAAEPGIFIHSLAETAQTLSQCAKLPQKGQRKRPA</sequence>